<feature type="transmembrane region" description="Helical" evidence="5">
    <location>
        <begin position="410"/>
        <end position="434"/>
    </location>
</feature>
<dbReference type="PANTHER" id="PTHR43839">
    <property type="entry name" value="OPPC IN A BINDING PROTEIN-DEPENDENT TRANSPORT SYSTEM"/>
    <property type="match status" value="1"/>
</dbReference>
<dbReference type="InterPro" id="IPR000515">
    <property type="entry name" value="MetI-like"/>
</dbReference>
<dbReference type="Proteomes" id="UP000886217">
    <property type="component" value="Unassembled WGS sequence"/>
</dbReference>
<comment type="subcellular location">
    <subcellularLocation>
        <location evidence="1">Membrane</location>
        <topology evidence="1">Multi-pass membrane protein</topology>
    </subcellularLocation>
</comment>
<name>A0A7C5P1C2_THELI</name>
<keyword evidence="2 5" id="KW-0812">Transmembrane</keyword>
<feature type="transmembrane region" description="Helical" evidence="5">
    <location>
        <begin position="274"/>
        <end position="298"/>
    </location>
</feature>
<feature type="transmembrane region" description="Helical" evidence="5">
    <location>
        <begin position="12"/>
        <end position="30"/>
    </location>
</feature>
<evidence type="ECO:0000259" key="6">
    <source>
        <dbReference type="PROSITE" id="PS50928"/>
    </source>
</evidence>
<dbReference type="PANTHER" id="PTHR43839:SF3">
    <property type="entry name" value="OLIGOPEPTIDE ABC TRANSPORTER, PERMEASE PROTEIN"/>
    <property type="match status" value="1"/>
</dbReference>
<gene>
    <name evidence="7" type="ORF">ENL40_01915</name>
</gene>
<keyword evidence="3 5" id="KW-1133">Transmembrane helix</keyword>
<evidence type="ECO:0000256" key="1">
    <source>
        <dbReference type="ARBA" id="ARBA00004141"/>
    </source>
</evidence>
<feature type="domain" description="ABC transmembrane type-1" evidence="6">
    <location>
        <begin position="232"/>
        <end position="431"/>
    </location>
</feature>
<sequence>MKKRKVPKRIAVAATIISLYVILAIFAPYLTNPEHIQNWNNKAYWEHNPSNAVPTFYGRLKNLPPTEWLEGTYANGKLIFEYNFSYSEVPTDIILFSDVKKQLKVTIVTPLNDSIAIFKGYPYGLDEGVFLARNYPFYYKLMTERCGVAPAYFIVFKPVLNIIFSKPKEDCLENPDLVHGTYKIIVEAVSKRQNVRLEPNETVRIMIQGKSYGILGTDPLGRDVWAGFVGSTRESILIAVMGAIMTLLFALILGTIGAVPGIAGRFANLISRSITVIPLLPFAGAMAIVIGNITLDYIIDVNPVWLSVLLGFLLSGEASRNIRTIVKGELKKGYAESSVALGGNMWWVLRKHISKVLFPYSLYQLSIAIPRVLALLTIMGFFSIAPGFNWGSLMSQTIIMGATYTYRLNWWQVLPVGVSIAVLSISFTLIATWIEDEFIKV</sequence>
<evidence type="ECO:0000313" key="7">
    <source>
        <dbReference type="EMBL" id="HHI00225.1"/>
    </source>
</evidence>
<dbReference type="InterPro" id="IPR035906">
    <property type="entry name" value="MetI-like_sf"/>
</dbReference>
<evidence type="ECO:0000256" key="4">
    <source>
        <dbReference type="ARBA" id="ARBA00023136"/>
    </source>
</evidence>
<proteinExistence type="predicted"/>
<accession>A0A7C5P1C2</accession>
<protein>
    <submittedName>
        <fullName evidence="7">ABC transporter permease</fullName>
    </submittedName>
</protein>
<organism evidence="7">
    <name type="scientific">Thermococcus litoralis</name>
    <dbReference type="NCBI Taxonomy" id="2265"/>
    <lineage>
        <taxon>Archaea</taxon>
        <taxon>Methanobacteriati</taxon>
        <taxon>Methanobacteriota</taxon>
        <taxon>Thermococci</taxon>
        <taxon>Thermococcales</taxon>
        <taxon>Thermococcaceae</taxon>
        <taxon>Thermococcus</taxon>
    </lineage>
</organism>
<dbReference type="GO" id="GO:0016020">
    <property type="term" value="C:membrane"/>
    <property type="evidence" value="ECO:0007669"/>
    <property type="project" value="UniProtKB-SubCell"/>
</dbReference>
<dbReference type="PROSITE" id="PS50928">
    <property type="entry name" value="ABC_TM1"/>
    <property type="match status" value="1"/>
</dbReference>
<dbReference type="EMBL" id="DRTU01000085">
    <property type="protein sequence ID" value="HHI00225.1"/>
    <property type="molecule type" value="Genomic_DNA"/>
</dbReference>
<reference evidence="7" key="1">
    <citation type="journal article" date="2020" name="mSystems">
        <title>Genome- and Community-Level Interaction Insights into Carbon Utilization and Element Cycling Functions of Hydrothermarchaeota in Hydrothermal Sediment.</title>
        <authorList>
            <person name="Zhou Z."/>
            <person name="Liu Y."/>
            <person name="Xu W."/>
            <person name="Pan J."/>
            <person name="Luo Z.H."/>
            <person name="Li M."/>
        </authorList>
    </citation>
    <scope>NUCLEOTIDE SEQUENCE [LARGE SCALE GENOMIC DNA]</scope>
    <source>
        <strain evidence="7">HyVt-93</strain>
    </source>
</reference>
<evidence type="ECO:0000256" key="2">
    <source>
        <dbReference type="ARBA" id="ARBA00022692"/>
    </source>
</evidence>
<dbReference type="CDD" id="cd06261">
    <property type="entry name" value="TM_PBP2"/>
    <property type="match status" value="1"/>
</dbReference>
<evidence type="ECO:0000256" key="3">
    <source>
        <dbReference type="ARBA" id="ARBA00022989"/>
    </source>
</evidence>
<dbReference type="GO" id="GO:0055085">
    <property type="term" value="P:transmembrane transport"/>
    <property type="evidence" value="ECO:0007669"/>
    <property type="project" value="InterPro"/>
</dbReference>
<dbReference type="SUPFAM" id="SSF161098">
    <property type="entry name" value="MetI-like"/>
    <property type="match status" value="1"/>
</dbReference>
<evidence type="ECO:0000256" key="5">
    <source>
        <dbReference type="SAM" id="Phobius"/>
    </source>
</evidence>
<keyword evidence="4 5" id="KW-0472">Membrane</keyword>
<feature type="transmembrane region" description="Helical" evidence="5">
    <location>
        <begin position="236"/>
        <end position="262"/>
    </location>
</feature>
<comment type="caution">
    <text evidence="7">The sequence shown here is derived from an EMBL/GenBank/DDBJ whole genome shotgun (WGS) entry which is preliminary data.</text>
</comment>
<feature type="transmembrane region" description="Helical" evidence="5">
    <location>
        <begin position="372"/>
        <end position="390"/>
    </location>
</feature>
<dbReference type="Gene3D" id="1.10.3720.10">
    <property type="entry name" value="MetI-like"/>
    <property type="match status" value="1"/>
</dbReference>
<dbReference type="AlphaFoldDB" id="A0A7C5P1C2"/>